<dbReference type="EMBL" id="EU968143">
    <property type="protein sequence ID" value="ACG40261.1"/>
    <property type="molecule type" value="mRNA"/>
</dbReference>
<sequence length="55" mass="5736">MDRGRCRSLLGKVSIFVDHEQDVDGSHGLSLTVPSMVEGGCALVTQEGSANACAM</sequence>
<proteinExistence type="evidence at transcript level"/>
<dbReference type="AlphaFoldDB" id="B6TT28"/>
<protein>
    <submittedName>
        <fullName evidence="1">Uncharacterized protein</fullName>
    </submittedName>
</protein>
<accession>B6TT28</accession>
<evidence type="ECO:0000313" key="1">
    <source>
        <dbReference type="EMBL" id="ACG40261.1"/>
    </source>
</evidence>
<reference evidence="1" key="1">
    <citation type="journal article" date="2009" name="Plant Mol. Biol.">
        <title>Insights into corn genes derived from large-scale cDNA sequencing.</title>
        <authorList>
            <person name="Alexandrov N.N."/>
            <person name="Brover V.V."/>
            <person name="Freidin S."/>
            <person name="Troukhan M.E."/>
            <person name="Tatarinova T.V."/>
            <person name="Zhang H."/>
            <person name="Swaller T.J."/>
            <person name="Lu Y.P."/>
            <person name="Bouck J."/>
            <person name="Flavell R.B."/>
            <person name="Feldmann K.A."/>
        </authorList>
    </citation>
    <scope>NUCLEOTIDE SEQUENCE</scope>
</reference>
<name>B6TT28_MAIZE</name>
<organism evidence="1">
    <name type="scientific">Zea mays</name>
    <name type="common">Maize</name>
    <dbReference type="NCBI Taxonomy" id="4577"/>
    <lineage>
        <taxon>Eukaryota</taxon>
        <taxon>Viridiplantae</taxon>
        <taxon>Streptophyta</taxon>
        <taxon>Embryophyta</taxon>
        <taxon>Tracheophyta</taxon>
        <taxon>Spermatophyta</taxon>
        <taxon>Magnoliopsida</taxon>
        <taxon>Liliopsida</taxon>
        <taxon>Poales</taxon>
        <taxon>Poaceae</taxon>
        <taxon>PACMAD clade</taxon>
        <taxon>Panicoideae</taxon>
        <taxon>Andropogonodae</taxon>
        <taxon>Andropogoneae</taxon>
        <taxon>Tripsacinae</taxon>
        <taxon>Zea</taxon>
    </lineage>
</organism>